<feature type="compositionally biased region" description="Acidic residues" evidence="16">
    <location>
        <begin position="505"/>
        <end position="514"/>
    </location>
</feature>
<evidence type="ECO:0000256" key="15">
    <source>
        <dbReference type="SAM" id="Coils"/>
    </source>
</evidence>
<evidence type="ECO:0000256" key="16">
    <source>
        <dbReference type="SAM" id="MobiDB-lite"/>
    </source>
</evidence>
<evidence type="ECO:0000313" key="19">
    <source>
        <dbReference type="Proteomes" id="UP000031561"/>
    </source>
</evidence>
<dbReference type="FunFam" id="3.30.70.1050:FF:000004">
    <property type="entry name" value="Trigger factor"/>
    <property type="match status" value="1"/>
</dbReference>
<evidence type="ECO:0000256" key="9">
    <source>
        <dbReference type="ARBA" id="ARBA00023306"/>
    </source>
</evidence>
<evidence type="ECO:0000256" key="10">
    <source>
        <dbReference type="ARBA" id="ARBA00024849"/>
    </source>
</evidence>
<dbReference type="EMBL" id="JTHE03000037">
    <property type="protein sequence ID" value="MCM1982317.1"/>
    <property type="molecule type" value="Genomic_DNA"/>
</dbReference>
<dbReference type="RefSeq" id="WP_166280948.1">
    <property type="nucleotide sequence ID" value="NZ_JTHE03000037.1"/>
</dbReference>
<evidence type="ECO:0000259" key="17">
    <source>
        <dbReference type="PROSITE" id="PS50059"/>
    </source>
</evidence>
<dbReference type="Pfam" id="PF05697">
    <property type="entry name" value="Trigger_N"/>
    <property type="match status" value="1"/>
</dbReference>
<evidence type="ECO:0000256" key="3">
    <source>
        <dbReference type="ARBA" id="ARBA00013194"/>
    </source>
</evidence>
<feature type="compositionally biased region" description="Low complexity" evidence="16">
    <location>
        <begin position="440"/>
        <end position="454"/>
    </location>
</feature>
<dbReference type="Gene3D" id="3.30.70.1050">
    <property type="entry name" value="Trigger factor ribosome-binding domain"/>
    <property type="match status" value="1"/>
</dbReference>
<evidence type="ECO:0000256" key="14">
    <source>
        <dbReference type="RuleBase" id="RU003914"/>
    </source>
</evidence>
<dbReference type="GO" id="GO:0015031">
    <property type="term" value="P:protein transport"/>
    <property type="evidence" value="ECO:0007669"/>
    <property type="project" value="UniProtKB-UniRule"/>
</dbReference>
<reference evidence="18 19" key="1">
    <citation type="journal article" date="2015" name="Genome Announc.">
        <title>Draft Genome Sequence of Filamentous Marine Cyanobacterium Lyngbya confervoides Strain BDU141951.</title>
        <authorList>
            <person name="Chandrababunaidu M.M."/>
            <person name="Sen D."/>
            <person name="Tripathy S."/>
        </authorList>
    </citation>
    <scope>NUCLEOTIDE SEQUENCE [LARGE SCALE GENOMIC DNA]</scope>
    <source>
        <strain evidence="18 19">BDU141951</strain>
    </source>
</reference>
<dbReference type="GO" id="GO:0003755">
    <property type="term" value="F:peptidyl-prolyl cis-trans isomerase activity"/>
    <property type="evidence" value="ECO:0007669"/>
    <property type="project" value="UniProtKB-UniRule"/>
</dbReference>
<dbReference type="EC" id="5.2.1.8" evidence="3 12"/>
<keyword evidence="7 12" id="KW-0143">Chaperone</keyword>
<comment type="catalytic activity">
    <reaction evidence="1 12 13">
        <text>[protein]-peptidylproline (omega=180) = [protein]-peptidylproline (omega=0)</text>
        <dbReference type="Rhea" id="RHEA:16237"/>
        <dbReference type="Rhea" id="RHEA-COMP:10747"/>
        <dbReference type="Rhea" id="RHEA-COMP:10748"/>
        <dbReference type="ChEBI" id="CHEBI:83833"/>
        <dbReference type="ChEBI" id="CHEBI:83834"/>
        <dbReference type="EC" id="5.2.1.8"/>
    </reaction>
</comment>
<evidence type="ECO:0000256" key="11">
    <source>
        <dbReference type="ARBA" id="ARBA00029986"/>
    </source>
</evidence>
<proteinExistence type="inferred from homology"/>
<feature type="region of interest" description="Disordered" evidence="16">
    <location>
        <begin position="437"/>
        <end position="531"/>
    </location>
</feature>
<keyword evidence="12" id="KW-0963">Cytoplasm</keyword>
<evidence type="ECO:0000256" key="4">
    <source>
        <dbReference type="ARBA" id="ARBA00016902"/>
    </source>
</evidence>
<comment type="similarity">
    <text evidence="2 12 14">Belongs to the FKBP-type PPIase family. Tig subfamily.</text>
</comment>
<dbReference type="PROSITE" id="PS50059">
    <property type="entry name" value="FKBP_PPIASE"/>
    <property type="match status" value="1"/>
</dbReference>
<feature type="coiled-coil region" evidence="15">
    <location>
        <begin position="375"/>
        <end position="402"/>
    </location>
</feature>
<dbReference type="GO" id="GO:0005737">
    <property type="term" value="C:cytoplasm"/>
    <property type="evidence" value="ECO:0007669"/>
    <property type="project" value="UniProtKB-SubCell"/>
</dbReference>
<name>A0ABD4T243_9CYAN</name>
<keyword evidence="8 12" id="KW-0413">Isomerase</keyword>
<dbReference type="InterPro" id="IPR036611">
    <property type="entry name" value="Trigger_fac_ribosome-bd_sf"/>
</dbReference>
<dbReference type="HAMAP" id="MF_00303">
    <property type="entry name" value="Trigger_factor_Tig"/>
    <property type="match status" value="1"/>
</dbReference>
<evidence type="ECO:0000313" key="18">
    <source>
        <dbReference type="EMBL" id="MCM1982317.1"/>
    </source>
</evidence>
<comment type="caution">
    <text evidence="18">The sequence shown here is derived from an EMBL/GenBank/DDBJ whole genome shotgun (WGS) entry which is preliminary data.</text>
</comment>
<dbReference type="InterPro" id="IPR037041">
    <property type="entry name" value="Trigger_fac_C_sf"/>
</dbReference>
<evidence type="ECO:0000256" key="6">
    <source>
        <dbReference type="ARBA" id="ARBA00023110"/>
    </source>
</evidence>
<dbReference type="Pfam" id="PF05698">
    <property type="entry name" value="Trigger_C"/>
    <property type="match status" value="1"/>
</dbReference>
<dbReference type="Gene3D" id="3.10.50.40">
    <property type="match status" value="1"/>
</dbReference>
<keyword evidence="6 12" id="KW-0697">Rotamase</keyword>
<dbReference type="InterPro" id="IPR005215">
    <property type="entry name" value="Trig_fac"/>
</dbReference>
<keyword evidence="15" id="KW-0175">Coiled coil</keyword>
<dbReference type="PANTHER" id="PTHR30560:SF3">
    <property type="entry name" value="TRIGGER FACTOR-LIKE PROTEIN TIG, CHLOROPLASTIC"/>
    <property type="match status" value="1"/>
</dbReference>
<evidence type="ECO:0000256" key="12">
    <source>
        <dbReference type="HAMAP-Rule" id="MF_00303"/>
    </source>
</evidence>
<dbReference type="SUPFAM" id="SSF102735">
    <property type="entry name" value="Trigger factor ribosome-binding domain"/>
    <property type="match status" value="1"/>
</dbReference>
<keyword evidence="9 12" id="KW-0131">Cell cycle</keyword>
<dbReference type="InterPro" id="IPR027304">
    <property type="entry name" value="Trigger_fact/SurA_dom_sf"/>
</dbReference>
<gene>
    <name evidence="12 18" type="primary">tig</name>
    <name evidence="18" type="ORF">QQ91_0005680</name>
</gene>
<accession>A0ABD4T243</accession>
<dbReference type="PANTHER" id="PTHR30560">
    <property type="entry name" value="TRIGGER FACTOR CHAPERONE AND PEPTIDYL-PROLYL CIS/TRANS ISOMERASE"/>
    <property type="match status" value="1"/>
</dbReference>
<dbReference type="NCBIfam" id="TIGR00115">
    <property type="entry name" value="tig"/>
    <property type="match status" value="1"/>
</dbReference>
<dbReference type="SUPFAM" id="SSF54534">
    <property type="entry name" value="FKBP-like"/>
    <property type="match status" value="1"/>
</dbReference>
<protein>
    <recommendedName>
        <fullName evidence="4 12">Trigger factor</fullName>
        <shortName evidence="12">TF</shortName>
        <ecNumber evidence="3 12">5.2.1.8</ecNumber>
    </recommendedName>
    <alternativeName>
        <fullName evidence="11 12">PPIase</fullName>
    </alternativeName>
</protein>
<evidence type="ECO:0000256" key="5">
    <source>
        <dbReference type="ARBA" id="ARBA00022618"/>
    </source>
</evidence>
<comment type="function">
    <text evidence="10 12">Involved in protein export. Acts as a chaperone by maintaining the newly synthesized protein in an open conformation. Functions as a peptidyl-prolyl cis-trans isomerase.</text>
</comment>
<dbReference type="InterPro" id="IPR008880">
    <property type="entry name" value="Trigger_fac_C"/>
</dbReference>
<evidence type="ECO:0000256" key="1">
    <source>
        <dbReference type="ARBA" id="ARBA00000971"/>
    </source>
</evidence>
<dbReference type="GO" id="GO:0006457">
    <property type="term" value="P:protein folding"/>
    <property type="evidence" value="ECO:0007669"/>
    <property type="project" value="UniProtKB-UniRule"/>
</dbReference>
<dbReference type="Proteomes" id="UP000031561">
    <property type="component" value="Unassembled WGS sequence"/>
</dbReference>
<dbReference type="Pfam" id="PF00254">
    <property type="entry name" value="FKBP_C"/>
    <property type="match status" value="1"/>
</dbReference>
<dbReference type="SUPFAM" id="SSF109998">
    <property type="entry name" value="Triger factor/SurA peptide-binding domain-like"/>
    <property type="match status" value="1"/>
</dbReference>
<comment type="subcellular location">
    <subcellularLocation>
        <location evidence="12">Cytoplasm</location>
    </subcellularLocation>
    <text evidence="12">About half TF is bound to the ribosome near the polypeptide exit tunnel while the other half is free in the cytoplasm.</text>
</comment>
<evidence type="ECO:0000256" key="13">
    <source>
        <dbReference type="PROSITE-ProRule" id="PRU00277"/>
    </source>
</evidence>
<evidence type="ECO:0000256" key="8">
    <source>
        <dbReference type="ARBA" id="ARBA00023235"/>
    </source>
</evidence>
<dbReference type="GO" id="GO:0051301">
    <property type="term" value="P:cell division"/>
    <property type="evidence" value="ECO:0007669"/>
    <property type="project" value="UniProtKB-KW"/>
</dbReference>
<dbReference type="InterPro" id="IPR001179">
    <property type="entry name" value="PPIase_FKBP_dom"/>
</dbReference>
<evidence type="ECO:0000256" key="7">
    <source>
        <dbReference type="ARBA" id="ARBA00023186"/>
    </source>
</evidence>
<evidence type="ECO:0000256" key="2">
    <source>
        <dbReference type="ARBA" id="ARBA00005464"/>
    </source>
</evidence>
<sequence length="531" mass="59296">MSETQTLTVTQKKLPASQLGLEIEIPGERSQKAYESVITKLMRTAQIPGFRRGKVPRQVILQRFGSGYLKAATLEDLVQNALQEAIKQEDLTILGNLELQSSFEELVDQFKPGDSITFSASADIHPEISLKRHSGFELSVEESLYNPERINETLQQQQSAHATLVPVDDRPAQMDDVVMVDFISEFPDDSEAGEDSGSEMTDFQVELSESRFLPGFVQGVIGMKIDEHKEFEVEFPEDYFEQSLAGRTATFKVTLKDIKSKELPELTDDFAQEISEFETLDGLKTFLEEQYQKEAQTETENRTHEAIMDALVEELEVDLPQTLIEQEVNAMLNEMAARFQSQGMDINKLFTKESIPGFKERLKPEAEKRVKRTLALAEVAKQEKLEVDLEALEEKFTATLKQLDERKIDRDRLRQVLADELLETQVLDWVKEHSTITCHPPQESAPAEATPSEAASEEAASEEPAAQEKSPPAKKPPSKAPKAKAATQAKSPKAKSAEVKSTQAEDSEQPAADDDQPKASPKASAKAKKES</sequence>
<comment type="domain">
    <text evidence="12">Consists of 3 domains; the N-terminus binds the ribosome, the middle domain has PPIase activity, while the C-terminus has intrinsic chaperone activity on its own.</text>
</comment>
<keyword evidence="5 12" id="KW-0132">Cell division</keyword>
<dbReference type="Gene3D" id="1.10.3120.10">
    <property type="entry name" value="Trigger factor, C-terminal domain"/>
    <property type="match status" value="1"/>
</dbReference>
<dbReference type="InterPro" id="IPR046357">
    <property type="entry name" value="PPIase_dom_sf"/>
</dbReference>
<dbReference type="AlphaFoldDB" id="A0ABD4T243"/>
<dbReference type="FunFam" id="3.10.50.40:FF:000001">
    <property type="entry name" value="Trigger factor"/>
    <property type="match status" value="1"/>
</dbReference>
<organism evidence="18 19">
    <name type="scientific">Lyngbya confervoides BDU141951</name>
    <dbReference type="NCBI Taxonomy" id="1574623"/>
    <lineage>
        <taxon>Bacteria</taxon>
        <taxon>Bacillati</taxon>
        <taxon>Cyanobacteriota</taxon>
        <taxon>Cyanophyceae</taxon>
        <taxon>Oscillatoriophycideae</taxon>
        <taxon>Oscillatoriales</taxon>
        <taxon>Microcoleaceae</taxon>
        <taxon>Lyngbya</taxon>
    </lineage>
</organism>
<feature type="domain" description="PPIase FKBP-type" evidence="17">
    <location>
        <begin position="175"/>
        <end position="259"/>
    </location>
</feature>
<dbReference type="InterPro" id="IPR008881">
    <property type="entry name" value="Trigger_fac_ribosome-bd_bac"/>
</dbReference>
<keyword evidence="19" id="KW-1185">Reference proteome</keyword>